<dbReference type="AlphaFoldDB" id="A0A937W2P2"/>
<dbReference type="InterPro" id="IPR003439">
    <property type="entry name" value="ABC_transporter-like_ATP-bd"/>
</dbReference>
<comment type="caution">
    <text evidence="2">The sequence shown here is derived from an EMBL/GenBank/DDBJ whole genome shotgun (WGS) entry which is preliminary data.</text>
</comment>
<evidence type="ECO:0000259" key="1">
    <source>
        <dbReference type="Pfam" id="PF00005"/>
    </source>
</evidence>
<proteinExistence type="predicted"/>
<keyword evidence="2" id="KW-0547">Nucleotide-binding</keyword>
<dbReference type="EMBL" id="VGLS01000255">
    <property type="protein sequence ID" value="MBM3224080.1"/>
    <property type="molecule type" value="Genomic_DNA"/>
</dbReference>
<feature type="domain" description="ABC transporter" evidence="1">
    <location>
        <begin position="11"/>
        <end position="124"/>
    </location>
</feature>
<protein>
    <submittedName>
        <fullName evidence="2">ATP-binding cassette domain-containing protein</fullName>
    </submittedName>
</protein>
<keyword evidence="2" id="KW-0067">ATP-binding</keyword>
<dbReference type="Gene3D" id="3.40.50.300">
    <property type="entry name" value="P-loop containing nucleotide triphosphate hydrolases"/>
    <property type="match status" value="1"/>
</dbReference>
<sequence>MCCANYISYPSIVGRSGSGKSILVKLIQRLCIPDSGRVLIDGIDIAQVDPAWLRRQIGVVLQENFLFSRSVRANIALADPGMAMERIVQTAQLAGTHEFILELPEGYDTLVGEHGCTLSGGQRSWKLRKHRHLPSGGSWPGRLWRCSPPRCSGPP</sequence>
<dbReference type="PANTHER" id="PTHR24221:SF647">
    <property type="entry name" value="BLL6336 PROTEIN"/>
    <property type="match status" value="1"/>
</dbReference>
<dbReference type="InterPro" id="IPR039421">
    <property type="entry name" value="Type_1_exporter"/>
</dbReference>
<dbReference type="PANTHER" id="PTHR24221">
    <property type="entry name" value="ATP-BINDING CASSETTE SUB-FAMILY B"/>
    <property type="match status" value="1"/>
</dbReference>
<dbReference type="SUPFAM" id="SSF52540">
    <property type="entry name" value="P-loop containing nucleoside triphosphate hydrolases"/>
    <property type="match status" value="1"/>
</dbReference>
<dbReference type="Proteomes" id="UP000712673">
    <property type="component" value="Unassembled WGS sequence"/>
</dbReference>
<dbReference type="GO" id="GO:0034040">
    <property type="term" value="F:ATPase-coupled lipid transmembrane transporter activity"/>
    <property type="evidence" value="ECO:0007669"/>
    <property type="project" value="TreeGrafter"/>
</dbReference>
<evidence type="ECO:0000313" key="2">
    <source>
        <dbReference type="EMBL" id="MBM3224080.1"/>
    </source>
</evidence>
<evidence type="ECO:0000313" key="3">
    <source>
        <dbReference type="Proteomes" id="UP000712673"/>
    </source>
</evidence>
<organism evidence="2 3">
    <name type="scientific">Tectimicrobiota bacterium</name>
    <dbReference type="NCBI Taxonomy" id="2528274"/>
    <lineage>
        <taxon>Bacteria</taxon>
        <taxon>Pseudomonadati</taxon>
        <taxon>Nitrospinota/Tectimicrobiota group</taxon>
        <taxon>Candidatus Tectimicrobiota</taxon>
    </lineage>
</organism>
<dbReference type="InterPro" id="IPR027417">
    <property type="entry name" value="P-loop_NTPase"/>
</dbReference>
<dbReference type="GO" id="GO:0016887">
    <property type="term" value="F:ATP hydrolysis activity"/>
    <property type="evidence" value="ECO:0007669"/>
    <property type="project" value="InterPro"/>
</dbReference>
<dbReference type="Pfam" id="PF00005">
    <property type="entry name" value="ABC_tran"/>
    <property type="match status" value="1"/>
</dbReference>
<name>A0A937W2P2_UNCTE</name>
<dbReference type="GO" id="GO:0005524">
    <property type="term" value="F:ATP binding"/>
    <property type="evidence" value="ECO:0007669"/>
    <property type="project" value="UniProtKB-KW"/>
</dbReference>
<reference evidence="2" key="1">
    <citation type="submission" date="2019-03" db="EMBL/GenBank/DDBJ databases">
        <title>Lake Tanganyika Metagenome-Assembled Genomes (MAGs).</title>
        <authorList>
            <person name="Tran P."/>
        </authorList>
    </citation>
    <scope>NUCLEOTIDE SEQUENCE</scope>
    <source>
        <strain evidence="2">K_DeepCast_65m_m2_066</strain>
    </source>
</reference>
<gene>
    <name evidence="2" type="ORF">FJZ47_09790</name>
</gene>
<accession>A0A937W2P2</accession>